<organism evidence="1 2">
    <name type="scientific">Oikopleura dioica</name>
    <name type="common">Tunicate</name>
    <dbReference type="NCBI Taxonomy" id="34765"/>
    <lineage>
        <taxon>Eukaryota</taxon>
        <taxon>Metazoa</taxon>
        <taxon>Chordata</taxon>
        <taxon>Tunicata</taxon>
        <taxon>Appendicularia</taxon>
        <taxon>Copelata</taxon>
        <taxon>Oikopleuridae</taxon>
        <taxon>Oikopleura</taxon>
    </lineage>
</organism>
<name>A0ABN7SBS2_OIKDI</name>
<protein>
    <submittedName>
        <fullName evidence="1">Oidioi.mRNA.OKI2018_I69.XSR.g15093.t1.cds</fullName>
    </submittedName>
</protein>
<dbReference type="EMBL" id="OU015569">
    <property type="protein sequence ID" value="CAG5097484.1"/>
    <property type="molecule type" value="Genomic_DNA"/>
</dbReference>
<gene>
    <name evidence="1" type="ORF">OKIOD_LOCUS6651</name>
</gene>
<reference evidence="1 2" key="1">
    <citation type="submission" date="2021-04" db="EMBL/GenBank/DDBJ databases">
        <authorList>
            <person name="Bliznina A."/>
        </authorList>
    </citation>
    <scope>NUCLEOTIDE SEQUENCE [LARGE SCALE GENOMIC DNA]</scope>
</reference>
<accession>A0ABN7SBS2</accession>
<keyword evidence="2" id="KW-1185">Reference proteome</keyword>
<proteinExistence type="predicted"/>
<sequence length="233" mass="27953">MCAMRVNPNVIRHAESQVEYFKDRVLPIRKLNRSYDRRNRSFGDLIDKLSSASRRKFDFEQTRLQENIKTIKYSRKHNSIFKKLHTPDALKIANRDAYQELEKVDPKGTLWKAESFENIYGYKRPIGRSPEAYQLLSKIEKESSPDQILAKRIQEEKERQEQVTRETLNRDASFLRREVADFSRMNMSCKSAKRRKLRAVKRNEQMPTFFNDFPRSETQREIKVTFKRRDNLR</sequence>
<dbReference type="Proteomes" id="UP001158576">
    <property type="component" value="Chromosome XSR"/>
</dbReference>
<evidence type="ECO:0000313" key="1">
    <source>
        <dbReference type="EMBL" id="CAG5097484.1"/>
    </source>
</evidence>
<evidence type="ECO:0000313" key="2">
    <source>
        <dbReference type="Proteomes" id="UP001158576"/>
    </source>
</evidence>